<evidence type="ECO:0000313" key="1">
    <source>
        <dbReference type="EMBL" id="MDC2889161.1"/>
    </source>
</evidence>
<comment type="caution">
    <text evidence="1">The sequence shown here is derived from an EMBL/GenBank/DDBJ whole genome shotgun (WGS) entry which is preliminary data.</text>
</comment>
<dbReference type="SUPFAM" id="SSF53850">
    <property type="entry name" value="Periplasmic binding protein-like II"/>
    <property type="match status" value="1"/>
</dbReference>
<gene>
    <name evidence="1" type="ORF">PN838_10795</name>
</gene>
<evidence type="ECO:0000313" key="2">
    <source>
        <dbReference type="Proteomes" id="UP001528411"/>
    </source>
</evidence>
<proteinExistence type="predicted"/>
<dbReference type="EMBL" id="JAQOMS010000002">
    <property type="protein sequence ID" value="MDC2889161.1"/>
    <property type="molecule type" value="Genomic_DNA"/>
</dbReference>
<reference evidence="1 2" key="1">
    <citation type="submission" date="2023-01" db="EMBL/GenBank/DDBJ databases">
        <title>Psychrosphaera sp. nov., isolated from marine algae.</title>
        <authorList>
            <person name="Bayburt H."/>
            <person name="Choi B.J."/>
            <person name="Kim J.M."/>
            <person name="Choi D.G."/>
            <person name="Jeon C.O."/>
        </authorList>
    </citation>
    <scope>NUCLEOTIDE SEQUENCE [LARGE SCALE GENOMIC DNA]</scope>
    <source>
        <strain evidence="1 2">G1-22</strain>
    </source>
</reference>
<dbReference type="Proteomes" id="UP001528411">
    <property type="component" value="Unassembled WGS sequence"/>
</dbReference>
<organism evidence="1 2">
    <name type="scientific">Psychrosphaera algicola</name>
    <dbReference type="NCBI Taxonomy" id="3023714"/>
    <lineage>
        <taxon>Bacteria</taxon>
        <taxon>Pseudomonadati</taxon>
        <taxon>Pseudomonadota</taxon>
        <taxon>Gammaproteobacteria</taxon>
        <taxon>Alteromonadales</taxon>
        <taxon>Pseudoalteromonadaceae</taxon>
        <taxon>Psychrosphaera</taxon>
    </lineage>
</organism>
<accession>A0ABT5FEX9</accession>
<protein>
    <submittedName>
        <fullName evidence="1">Uncharacterized protein</fullName>
    </submittedName>
</protein>
<name>A0ABT5FEX9_9GAMM</name>
<dbReference type="RefSeq" id="WP_272180656.1">
    <property type="nucleotide sequence ID" value="NZ_JAQOMS010000002.1"/>
</dbReference>
<keyword evidence="2" id="KW-1185">Reference proteome</keyword>
<sequence length="143" mass="16708">MEHNGLTVAKTLKYPNLFYMLEGERFDYFPRGINEPWDEIVRHKELDLIVEPHIMVRYRAPLYFFLRKDNVALQQTMITTLNNMVADGTFEQMFLADTQVKAALSKANVAGRIIIDLENPLLTDRTPINRKELWFDPISYTGN</sequence>